<dbReference type="EMBL" id="JACJPY010000025">
    <property type="protein sequence ID" value="MBD2150400.1"/>
    <property type="molecule type" value="Genomic_DNA"/>
</dbReference>
<gene>
    <name evidence="1" type="ORF">H6F44_09755</name>
</gene>
<protein>
    <submittedName>
        <fullName evidence="1">Uncharacterized protein</fullName>
    </submittedName>
</protein>
<evidence type="ECO:0000313" key="1">
    <source>
        <dbReference type="EMBL" id="MBD2150400.1"/>
    </source>
</evidence>
<sequence>MSFSNFKSLGSTVKELQVTYKEAHFLANASFPVSNYFRQDLEFVMREGVVNNSEFAICENMIYPILKEIWKFYSDKFTLWSHQLLTCDDNLTGFPEYILARRSPFGKIVFDKPYLLLVEAKQDNFDWGWGQCLAEMIAANRLHGSAAIAIFGIVSNGVTWEFGKLEGACFTHNPEPISIFDLEKLFGAVNYIFQQCEMQLTTYLDRAAA</sequence>
<accession>A0A926UUP4</accession>
<keyword evidence="2" id="KW-1185">Reference proteome</keyword>
<name>A0A926UUP4_9CYAN</name>
<reference evidence="1" key="1">
    <citation type="journal article" date="2015" name="ISME J.">
        <title>Draft Genome Sequence of Streptomyces incarnatus NRRL8089, which Produces the Nucleoside Antibiotic Sinefungin.</title>
        <authorList>
            <person name="Oshima K."/>
            <person name="Hattori M."/>
            <person name="Shimizu H."/>
            <person name="Fukuda K."/>
            <person name="Nemoto M."/>
            <person name="Inagaki K."/>
            <person name="Tamura T."/>
        </authorList>
    </citation>
    <scope>NUCLEOTIDE SEQUENCE</scope>
    <source>
        <strain evidence="1">FACHB-1277</strain>
    </source>
</reference>
<evidence type="ECO:0000313" key="2">
    <source>
        <dbReference type="Proteomes" id="UP000631421"/>
    </source>
</evidence>
<dbReference type="RefSeq" id="WP_190350767.1">
    <property type="nucleotide sequence ID" value="NZ_JACJPY010000025.1"/>
</dbReference>
<comment type="caution">
    <text evidence="1">The sequence shown here is derived from an EMBL/GenBank/DDBJ whole genome shotgun (WGS) entry which is preliminary data.</text>
</comment>
<organism evidence="1 2">
    <name type="scientific">Pseudanabaena cinerea FACHB-1277</name>
    <dbReference type="NCBI Taxonomy" id="2949581"/>
    <lineage>
        <taxon>Bacteria</taxon>
        <taxon>Bacillati</taxon>
        <taxon>Cyanobacteriota</taxon>
        <taxon>Cyanophyceae</taxon>
        <taxon>Pseudanabaenales</taxon>
        <taxon>Pseudanabaenaceae</taxon>
        <taxon>Pseudanabaena</taxon>
        <taxon>Pseudanabaena cinerea</taxon>
    </lineage>
</organism>
<reference evidence="1" key="2">
    <citation type="submission" date="2020-08" db="EMBL/GenBank/DDBJ databases">
        <authorList>
            <person name="Chen M."/>
            <person name="Teng W."/>
            <person name="Zhao L."/>
            <person name="Hu C."/>
            <person name="Zhou Y."/>
            <person name="Han B."/>
            <person name="Song L."/>
            <person name="Shu W."/>
        </authorList>
    </citation>
    <scope>NUCLEOTIDE SEQUENCE</scope>
    <source>
        <strain evidence="1">FACHB-1277</strain>
    </source>
</reference>
<proteinExistence type="predicted"/>
<dbReference type="AlphaFoldDB" id="A0A926UUP4"/>
<dbReference type="Proteomes" id="UP000631421">
    <property type="component" value="Unassembled WGS sequence"/>
</dbReference>